<name>A0A9W7CX89_9STRA</name>
<dbReference type="GO" id="GO:0016491">
    <property type="term" value="F:oxidoreductase activity"/>
    <property type="evidence" value="ECO:0007669"/>
    <property type="project" value="UniProtKB-KW"/>
</dbReference>
<evidence type="ECO:0000256" key="2">
    <source>
        <dbReference type="ARBA" id="ARBA00022723"/>
    </source>
</evidence>
<dbReference type="CDD" id="cd13853">
    <property type="entry name" value="CuRO_1_Tth-MCO_like"/>
    <property type="match status" value="1"/>
</dbReference>
<feature type="compositionally biased region" description="Acidic residues" evidence="4">
    <location>
        <begin position="600"/>
        <end position="620"/>
    </location>
</feature>
<organism evidence="8 9">
    <name type="scientific">Phytophthora fragariaefolia</name>
    <dbReference type="NCBI Taxonomy" id="1490495"/>
    <lineage>
        <taxon>Eukaryota</taxon>
        <taxon>Sar</taxon>
        <taxon>Stramenopiles</taxon>
        <taxon>Oomycota</taxon>
        <taxon>Peronosporomycetes</taxon>
        <taxon>Peronosporales</taxon>
        <taxon>Peronosporaceae</taxon>
        <taxon>Phytophthora</taxon>
    </lineage>
</organism>
<sequence>MRSAMRLTACLRAVALLASLAVAAAEHDHEPLRQPTVYASECAKQWAELSSSIADGSSGPGDARIRAGELRINLSVQLARFTSNYVDFNTRSFNGHVPGPTIKVCPGDRLVVTLTNGLEAGRSNNTNLHLHGMHLPPSGDADNVMPYVEPGGQRRYTYEIRPDHPAGTFWYHPHASGNENSHLNGMMAGTLIVVDRPATMSKELAAMDDAIMMLQAVCVENCFNMYDNLEDALENKFSHARRLSKHMDTMDEEEMVWPTDLEIVEDDADVPLNDTSLPTVFVNGQYMPTLNLTVGEYKRLRFVNAIANNVAELVTTHWSGCALNVLAMDGIYFDTPKTKRVVVIPPGGRADVAIMCAEAGKFYLETDCSSSRNKLLGLVNQHRVPSQRIVKLKVRKQAKEEDSDDAEISSKAMRLPYTLPGRPAYMEDTIGSDNNPPYIEEGNTYNFEFSVWMDKGIVYGVNHEKLDISHINYSMPVNEMQQWELSVKDYRKPSMWSCDLDAGSSSTDRRLSKSSNCRTMSHPFHMHSTHFQVSDMDDDTDPDGVLFQVGEWRDTLPLFRGGVQIRFTPRDYMIGHIFVHCHIASHVDAGMAQLVRVFNPEEDGGDESGSDSGSDVDEGTGTDVDASRDDDEGEGDEEDTGSDESESGENEDEEGEEKPKLNL</sequence>
<feature type="signal peptide" evidence="5">
    <location>
        <begin position="1"/>
        <end position="25"/>
    </location>
</feature>
<feature type="region of interest" description="Disordered" evidence="4">
    <location>
        <begin position="600"/>
        <end position="663"/>
    </location>
</feature>
<evidence type="ECO:0000259" key="6">
    <source>
        <dbReference type="Pfam" id="PF07731"/>
    </source>
</evidence>
<dbReference type="SUPFAM" id="SSF49503">
    <property type="entry name" value="Cupredoxins"/>
    <property type="match status" value="3"/>
</dbReference>
<keyword evidence="5" id="KW-0732">Signal</keyword>
<comment type="similarity">
    <text evidence="1">Belongs to the multicopper oxidase family.</text>
</comment>
<dbReference type="InterPro" id="IPR002355">
    <property type="entry name" value="Cu_oxidase_Cu_BS"/>
</dbReference>
<proteinExistence type="inferred from homology"/>
<dbReference type="Pfam" id="PF07731">
    <property type="entry name" value="Cu-oxidase_2"/>
    <property type="match status" value="1"/>
</dbReference>
<evidence type="ECO:0000256" key="4">
    <source>
        <dbReference type="SAM" id="MobiDB-lite"/>
    </source>
</evidence>
<dbReference type="InterPro" id="IPR045087">
    <property type="entry name" value="Cu-oxidase_fam"/>
</dbReference>
<accession>A0A9W7CX89</accession>
<dbReference type="Gene3D" id="2.60.40.420">
    <property type="entry name" value="Cupredoxins - blue copper proteins"/>
    <property type="match status" value="3"/>
</dbReference>
<evidence type="ECO:0000313" key="9">
    <source>
        <dbReference type="Proteomes" id="UP001165121"/>
    </source>
</evidence>
<dbReference type="EMBL" id="BSXT01001894">
    <property type="protein sequence ID" value="GMF45923.1"/>
    <property type="molecule type" value="Genomic_DNA"/>
</dbReference>
<reference evidence="8" key="1">
    <citation type="submission" date="2023-04" db="EMBL/GenBank/DDBJ databases">
        <title>Phytophthora fragariaefolia NBRC 109709.</title>
        <authorList>
            <person name="Ichikawa N."/>
            <person name="Sato H."/>
            <person name="Tonouchi N."/>
        </authorList>
    </citation>
    <scope>NUCLEOTIDE SEQUENCE</scope>
    <source>
        <strain evidence="8">NBRC 109709</strain>
    </source>
</reference>
<evidence type="ECO:0000256" key="3">
    <source>
        <dbReference type="ARBA" id="ARBA00023002"/>
    </source>
</evidence>
<dbReference type="PANTHER" id="PTHR11709:SF518">
    <property type="entry name" value="MULTICOPPER OXIDASE"/>
    <property type="match status" value="1"/>
</dbReference>
<dbReference type="PROSITE" id="PS00080">
    <property type="entry name" value="MULTICOPPER_OXIDASE2"/>
    <property type="match status" value="1"/>
</dbReference>
<keyword evidence="3" id="KW-0560">Oxidoreductase</keyword>
<dbReference type="GO" id="GO:0005507">
    <property type="term" value="F:copper ion binding"/>
    <property type="evidence" value="ECO:0007669"/>
    <property type="project" value="InterPro"/>
</dbReference>
<dbReference type="Proteomes" id="UP001165121">
    <property type="component" value="Unassembled WGS sequence"/>
</dbReference>
<protein>
    <submittedName>
        <fullName evidence="8">Unnamed protein product</fullName>
    </submittedName>
</protein>
<feature type="domain" description="Plastocyanin-like" evidence="7">
    <location>
        <begin position="92"/>
        <end position="196"/>
    </location>
</feature>
<evidence type="ECO:0000259" key="7">
    <source>
        <dbReference type="Pfam" id="PF07732"/>
    </source>
</evidence>
<dbReference type="InterPro" id="IPR011706">
    <property type="entry name" value="Cu-oxidase_C"/>
</dbReference>
<feature type="domain" description="Plastocyanin-like" evidence="6">
    <location>
        <begin position="516"/>
        <end position="597"/>
    </location>
</feature>
<keyword evidence="2" id="KW-0479">Metal-binding</keyword>
<evidence type="ECO:0000256" key="5">
    <source>
        <dbReference type="SAM" id="SignalP"/>
    </source>
</evidence>
<dbReference type="PANTHER" id="PTHR11709">
    <property type="entry name" value="MULTI-COPPER OXIDASE"/>
    <property type="match status" value="1"/>
</dbReference>
<dbReference type="InterPro" id="IPR011707">
    <property type="entry name" value="Cu-oxidase-like_N"/>
</dbReference>
<dbReference type="InterPro" id="IPR008972">
    <property type="entry name" value="Cupredoxin"/>
</dbReference>
<dbReference type="Pfam" id="PF07732">
    <property type="entry name" value="Cu-oxidase_3"/>
    <property type="match status" value="1"/>
</dbReference>
<evidence type="ECO:0000313" key="8">
    <source>
        <dbReference type="EMBL" id="GMF45923.1"/>
    </source>
</evidence>
<feature type="chain" id="PRO_5040842614" evidence="5">
    <location>
        <begin position="26"/>
        <end position="663"/>
    </location>
</feature>
<keyword evidence="9" id="KW-1185">Reference proteome</keyword>
<gene>
    <name evidence="8" type="ORF">Pfra01_001668000</name>
</gene>
<evidence type="ECO:0000256" key="1">
    <source>
        <dbReference type="ARBA" id="ARBA00010609"/>
    </source>
</evidence>
<feature type="compositionally biased region" description="Acidic residues" evidence="4">
    <location>
        <begin position="628"/>
        <end position="656"/>
    </location>
</feature>
<dbReference type="AlphaFoldDB" id="A0A9W7CX89"/>
<comment type="caution">
    <text evidence="8">The sequence shown here is derived from an EMBL/GenBank/DDBJ whole genome shotgun (WGS) entry which is preliminary data.</text>
</comment>
<dbReference type="OrthoDB" id="2121828at2759"/>